<reference evidence="8 9" key="1">
    <citation type="submission" date="2016-10" db="EMBL/GenBank/DDBJ databases">
        <authorList>
            <person name="de Groot N.N."/>
        </authorList>
    </citation>
    <scope>NUCLEOTIDE SEQUENCE [LARGE SCALE GENOMIC DNA]</scope>
    <source>
        <strain evidence="8 9">MP1X4</strain>
    </source>
</reference>
<protein>
    <submittedName>
        <fullName evidence="8">RNA polymerase sigma-70 factor, ECF subfamily</fullName>
    </submittedName>
</protein>
<dbReference type="AlphaFoldDB" id="A0A1H1MUG4"/>
<feature type="domain" description="RNA polymerase sigma-70 region 2" evidence="6">
    <location>
        <begin position="28"/>
        <end position="94"/>
    </location>
</feature>
<dbReference type="NCBIfam" id="TIGR02937">
    <property type="entry name" value="sigma70-ECF"/>
    <property type="match status" value="1"/>
</dbReference>
<name>A0A1H1MUG4_MUCMA</name>
<dbReference type="InterPro" id="IPR013324">
    <property type="entry name" value="RNA_pol_sigma_r3/r4-like"/>
</dbReference>
<dbReference type="GO" id="GO:0016987">
    <property type="term" value="F:sigma factor activity"/>
    <property type="evidence" value="ECO:0007669"/>
    <property type="project" value="UniProtKB-KW"/>
</dbReference>
<dbReference type="Gene3D" id="1.10.1740.10">
    <property type="match status" value="1"/>
</dbReference>
<evidence type="ECO:0000259" key="7">
    <source>
        <dbReference type="Pfam" id="PF08281"/>
    </source>
</evidence>
<gene>
    <name evidence="8" type="ORF">SAMN05216490_0165</name>
</gene>
<dbReference type="Pfam" id="PF04542">
    <property type="entry name" value="Sigma70_r2"/>
    <property type="match status" value="1"/>
</dbReference>
<dbReference type="InterPro" id="IPR007627">
    <property type="entry name" value="RNA_pol_sigma70_r2"/>
</dbReference>
<dbReference type="GO" id="GO:0006352">
    <property type="term" value="P:DNA-templated transcription initiation"/>
    <property type="evidence" value="ECO:0007669"/>
    <property type="project" value="InterPro"/>
</dbReference>
<dbReference type="Pfam" id="PF08281">
    <property type="entry name" value="Sigma70_r4_2"/>
    <property type="match status" value="1"/>
</dbReference>
<evidence type="ECO:0000256" key="3">
    <source>
        <dbReference type="ARBA" id="ARBA00023082"/>
    </source>
</evidence>
<evidence type="ECO:0000313" key="8">
    <source>
        <dbReference type="EMBL" id="SDR90317.1"/>
    </source>
</evidence>
<dbReference type="InterPro" id="IPR014284">
    <property type="entry name" value="RNA_pol_sigma-70_dom"/>
</dbReference>
<keyword evidence="9" id="KW-1185">Reference proteome</keyword>
<dbReference type="PANTHER" id="PTHR43133:SF8">
    <property type="entry name" value="RNA POLYMERASE SIGMA FACTOR HI_1459-RELATED"/>
    <property type="match status" value="1"/>
</dbReference>
<evidence type="ECO:0000313" key="9">
    <source>
        <dbReference type="Proteomes" id="UP000199679"/>
    </source>
</evidence>
<dbReference type="InterPro" id="IPR013325">
    <property type="entry name" value="RNA_pol_sigma_r2"/>
</dbReference>
<dbReference type="OrthoDB" id="1491902at2"/>
<keyword evidence="3" id="KW-0731">Sigma factor</keyword>
<dbReference type="CDD" id="cd06171">
    <property type="entry name" value="Sigma70_r4"/>
    <property type="match status" value="1"/>
</dbReference>
<evidence type="ECO:0000256" key="4">
    <source>
        <dbReference type="ARBA" id="ARBA00023125"/>
    </source>
</evidence>
<keyword evidence="4" id="KW-0238">DNA-binding</keyword>
<evidence type="ECO:0000259" key="6">
    <source>
        <dbReference type="Pfam" id="PF04542"/>
    </source>
</evidence>
<keyword evidence="5" id="KW-0804">Transcription</keyword>
<dbReference type="STRING" id="652787.SAMN05216490_0165"/>
<feature type="domain" description="RNA polymerase sigma factor 70 region 4 type 2" evidence="7">
    <location>
        <begin position="124"/>
        <end position="176"/>
    </location>
</feature>
<dbReference type="InterPro" id="IPR039425">
    <property type="entry name" value="RNA_pol_sigma-70-like"/>
</dbReference>
<keyword evidence="2" id="KW-0805">Transcription regulation</keyword>
<dbReference type="Proteomes" id="UP000199679">
    <property type="component" value="Chromosome I"/>
</dbReference>
<evidence type="ECO:0000256" key="1">
    <source>
        <dbReference type="ARBA" id="ARBA00010641"/>
    </source>
</evidence>
<proteinExistence type="inferred from homology"/>
<dbReference type="InterPro" id="IPR036388">
    <property type="entry name" value="WH-like_DNA-bd_sf"/>
</dbReference>
<dbReference type="SUPFAM" id="SSF88946">
    <property type="entry name" value="Sigma2 domain of RNA polymerase sigma factors"/>
    <property type="match status" value="1"/>
</dbReference>
<dbReference type="SUPFAM" id="SSF88659">
    <property type="entry name" value="Sigma3 and sigma4 domains of RNA polymerase sigma factors"/>
    <property type="match status" value="1"/>
</dbReference>
<comment type="similarity">
    <text evidence="1">Belongs to the sigma-70 factor family. ECF subfamily.</text>
</comment>
<accession>A0A1H1MUG4</accession>
<dbReference type="InterPro" id="IPR013249">
    <property type="entry name" value="RNA_pol_sigma70_r4_t2"/>
</dbReference>
<sequence>MESEVYIDKHYSLVAECKQGSKKACYELYRLYSKAMLNVAFRIVGNIGDAEDVLQEAFLDAFKKVKDFRQETTFGLWLKQIVVHRAINLLRKRKMDLIELEGDQIENIPDEEAEDDEEILFKVEQVKEAIKLLPEGYRVVLSLYLLEGYDHEEIGQVLNISENTSRTQFLRAKRKLMEILKNRGIA</sequence>
<organism evidence="8 9">
    <name type="scientific">Mucilaginibacter mallensis</name>
    <dbReference type="NCBI Taxonomy" id="652787"/>
    <lineage>
        <taxon>Bacteria</taxon>
        <taxon>Pseudomonadati</taxon>
        <taxon>Bacteroidota</taxon>
        <taxon>Sphingobacteriia</taxon>
        <taxon>Sphingobacteriales</taxon>
        <taxon>Sphingobacteriaceae</taxon>
        <taxon>Mucilaginibacter</taxon>
    </lineage>
</organism>
<evidence type="ECO:0000256" key="2">
    <source>
        <dbReference type="ARBA" id="ARBA00023015"/>
    </source>
</evidence>
<dbReference type="RefSeq" id="WP_091367785.1">
    <property type="nucleotide sequence ID" value="NZ_LT629740.1"/>
</dbReference>
<dbReference type="GO" id="GO:0003677">
    <property type="term" value="F:DNA binding"/>
    <property type="evidence" value="ECO:0007669"/>
    <property type="project" value="UniProtKB-KW"/>
</dbReference>
<dbReference type="PANTHER" id="PTHR43133">
    <property type="entry name" value="RNA POLYMERASE ECF-TYPE SIGMA FACTO"/>
    <property type="match status" value="1"/>
</dbReference>
<dbReference type="EMBL" id="LT629740">
    <property type="protein sequence ID" value="SDR90317.1"/>
    <property type="molecule type" value="Genomic_DNA"/>
</dbReference>
<dbReference type="Gene3D" id="1.10.10.10">
    <property type="entry name" value="Winged helix-like DNA-binding domain superfamily/Winged helix DNA-binding domain"/>
    <property type="match status" value="1"/>
</dbReference>
<evidence type="ECO:0000256" key="5">
    <source>
        <dbReference type="ARBA" id="ARBA00023163"/>
    </source>
</evidence>